<dbReference type="GO" id="GO:0004065">
    <property type="term" value="F:arylsulfatase activity"/>
    <property type="evidence" value="ECO:0007669"/>
    <property type="project" value="TreeGrafter"/>
</dbReference>
<evidence type="ECO:0000256" key="1">
    <source>
        <dbReference type="ARBA" id="ARBA00008779"/>
    </source>
</evidence>
<dbReference type="InterPro" id="IPR050738">
    <property type="entry name" value="Sulfatase"/>
</dbReference>
<protein>
    <submittedName>
        <fullName evidence="7">Sulfatase</fullName>
    </submittedName>
</protein>
<comment type="caution">
    <text evidence="7">The sequence shown here is derived from an EMBL/GenBank/DDBJ whole genome shotgun (WGS) entry which is preliminary data.</text>
</comment>
<dbReference type="GO" id="GO:0046872">
    <property type="term" value="F:metal ion binding"/>
    <property type="evidence" value="ECO:0007669"/>
    <property type="project" value="UniProtKB-KW"/>
</dbReference>
<name>A0A7X8XVN4_9BACT</name>
<dbReference type="InterPro" id="IPR000917">
    <property type="entry name" value="Sulfatase_N"/>
</dbReference>
<evidence type="ECO:0000256" key="2">
    <source>
        <dbReference type="ARBA" id="ARBA00022723"/>
    </source>
</evidence>
<comment type="similarity">
    <text evidence="1">Belongs to the sulfatase family.</text>
</comment>
<organism evidence="7 8">
    <name type="scientific">Flammeovirga agarivorans</name>
    <dbReference type="NCBI Taxonomy" id="2726742"/>
    <lineage>
        <taxon>Bacteria</taxon>
        <taxon>Pseudomonadati</taxon>
        <taxon>Bacteroidota</taxon>
        <taxon>Cytophagia</taxon>
        <taxon>Cytophagales</taxon>
        <taxon>Flammeovirgaceae</taxon>
        <taxon>Flammeovirga</taxon>
    </lineage>
</organism>
<dbReference type="AlphaFoldDB" id="A0A7X8XVN4"/>
<keyword evidence="8" id="KW-1185">Reference proteome</keyword>
<dbReference type="PROSITE" id="PS00523">
    <property type="entry name" value="SULFATASE_1"/>
    <property type="match status" value="1"/>
</dbReference>
<feature type="domain" description="Sulfatase N-terminal" evidence="6">
    <location>
        <begin position="57"/>
        <end position="377"/>
    </location>
</feature>
<sequence length="482" mass="55228">MMKTYPLVTALVLFCSCLLQAQDKPNLLIIHTDEHNLRTIGAYRNTMSEEQAMMWGKDVIVETPHLDRIANEGVLCKNWYATSPVCTPSRASMMTGLYPVATGSPVNDMPLNDDVITFGQILKDNGYSTSYVGKWHLDGEDKPGFAPKRKFGFEHNRYMINRGHWKALKEEENGVIVDQKKNKKGHMVFDQDKVDEKSFTTDFLVDRALKILEQDKDKPFCLMLSIPDPHGPNQVRAPYNTMYDHLTFEEPRTIYKEGDLSPGWVARKGKKHNTKPIKQNAMRQYYGMVKCIDDNVGRILKFLEDNDLEKNTIVIFTSDHGDLLREHGKDNKGLPYEMSARVAFMLRYPSKIKKNKTIQKAFSMADFTPTILGIMGVDQSAYTFHGANAAKDFTSKKSVIDMDRTVYITNARSKWVAAVDARYKLVVSPSDEPWLFDLEKDPDELVNYYNDPEYKSIAKRLKDELYPQMKEFDEPLLKKGGI</sequence>
<keyword evidence="4" id="KW-0106">Calcium</keyword>
<evidence type="ECO:0000256" key="3">
    <source>
        <dbReference type="ARBA" id="ARBA00022801"/>
    </source>
</evidence>
<dbReference type="RefSeq" id="WP_168882222.1">
    <property type="nucleotide sequence ID" value="NZ_JABAIL010000003.1"/>
</dbReference>
<dbReference type="Proteomes" id="UP000585050">
    <property type="component" value="Unassembled WGS sequence"/>
</dbReference>
<dbReference type="Gene3D" id="3.40.720.10">
    <property type="entry name" value="Alkaline Phosphatase, subunit A"/>
    <property type="match status" value="1"/>
</dbReference>
<evidence type="ECO:0000256" key="4">
    <source>
        <dbReference type="ARBA" id="ARBA00022837"/>
    </source>
</evidence>
<dbReference type="PROSITE" id="PS00149">
    <property type="entry name" value="SULFATASE_2"/>
    <property type="match status" value="1"/>
</dbReference>
<reference evidence="7 8" key="1">
    <citation type="submission" date="2020-04" db="EMBL/GenBank/DDBJ databases">
        <title>Flammeovirga sp. SR4, a novel species isolated from seawater.</title>
        <authorList>
            <person name="Wang X."/>
        </authorList>
    </citation>
    <scope>NUCLEOTIDE SEQUENCE [LARGE SCALE GENOMIC DNA]</scope>
    <source>
        <strain evidence="7 8">SR4</strain>
    </source>
</reference>
<evidence type="ECO:0000256" key="5">
    <source>
        <dbReference type="SAM" id="SignalP"/>
    </source>
</evidence>
<evidence type="ECO:0000313" key="7">
    <source>
        <dbReference type="EMBL" id="NLR91502.1"/>
    </source>
</evidence>
<dbReference type="EMBL" id="JABAIL010000003">
    <property type="protein sequence ID" value="NLR91502.1"/>
    <property type="molecule type" value="Genomic_DNA"/>
</dbReference>
<keyword evidence="5" id="KW-0732">Signal</keyword>
<evidence type="ECO:0000259" key="6">
    <source>
        <dbReference type="Pfam" id="PF00884"/>
    </source>
</evidence>
<dbReference type="Pfam" id="PF00884">
    <property type="entry name" value="Sulfatase"/>
    <property type="match status" value="1"/>
</dbReference>
<dbReference type="SUPFAM" id="SSF53649">
    <property type="entry name" value="Alkaline phosphatase-like"/>
    <property type="match status" value="1"/>
</dbReference>
<proteinExistence type="inferred from homology"/>
<dbReference type="PANTHER" id="PTHR42693">
    <property type="entry name" value="ARYLSULFATASE FAMILY MEMBER"/>
    <property type="match status" value="1"/>
</dbReference>
<keyword evidence="2" id="KW-0479">Metal-binding</keyword>
<dbReference type="InterPro" id="IPR024607">
    <property type="entry name" value="Sulfatase_CS"/>
</dbReference>
<dbReference type="CDD" id="cd16034">
    <property type="entry name" value="sulfatase_like"/>
    <property type="match status" value="1"/>
</dbReference>
<dbReference type="PANTHER" id="PTHR42693:SF53">
    <property type="entry name" value="ENDO-4-O-SULFATASE"/>
    <property type="match status" value="1"/>
</dbReference>
<dbReference type="InterPro" id="IPR017850">
    <property type="entry name" value="Alkaline_phosphatase_core_sf"/>
</dbReference>
<keyword evidence="3" id="KW-0378">Hydrolase</keyword>
<gene>
    <name evidence="7" type="ORF">HGP29_09810</name>
</gene>
<feature type="signal peptide" evidence="5">
    <location>
        <begin position="1"/>
        <end position="21"/>
    </location>
</feature>
<evidence type="ECO:0000313" key="8">
    <source>
        <dbReference type="Proteomes" id="UP000585050"/>
    </source>
</evidence>
<accession>A0A7X8XVN4</accession>
<dbReference type="PROSITE" id="PS51257">
    <property type="entry name" value="PROKAR_LIPOPROTEIN"/>
    <property type="match status" value="1"/>
</dbReference>
<feature type="chain" id="PRO_5031384260" evidence="5">
    <location>
        <begin position="22"/>
        <end position="482"/>
    </location>
</feature>